<sequence>MHRDIRLHGQIDERIEYYAIVAGEDSHQRYFFNAAEGPGGELRFFAPGNEFVLGPGGIRHEGNGGSFCEYMFGVDQPVPDLAKGDVINRLVMYGARMEEESGNLVFDDRTGGQLGFEKMFFEGNAVVNYFFFISTARVSGPLRRQQESIVRTIGKTLKRSVAVGEQDENALIAEVLALLGDPTALFFLFKLINVHHREYHDTFRRLYFRNKKIADDDFAMLTAVAERHGIDRYQQERIRIDVMYKHPANRRIVDEYKNILIGCHRKGEISRLENARLTRLKTLSVRNKIPGALFYTLDEVLKNDKKLVAPEEQDYLSDIRQILEGIFLSERDIESVIDREDMARLLFAKKKAAENRDHAFEELLLDASRLCDEKMRDGADLAIIEGFSYLITFFDRYDTTSQAINQLAFMENVRITEEMVRSLLGNKIAFDSLRDGLFDELFIAGLLENKYLGRYGRMKITTLRRGLTEIEQNRLTVAALMEHLLTIDQEERLAILLLSHVRDRIRNFYSKYTTKADQQALRREVNEELIAKKLVDGNVPDRLFDEAILTIQKEAVYLHGLLPRIIADRDTALREDFLENSGLDRFYVEELEREYFELNDLDLEELYQIRKGLS</sequence>
<dbReference type="NCBIfam" id="TIGR04442">
    <property type="entry name" value="TIGR04442 family protein"/>
    <property type="match status" value="1"/>
</dbReference>
<protein>
    <submittedName>
        <fullName evidence="1">TIGR04442 family protein</fullName>
    </submittedName>
</protein>
<proteinExistence type="predicted"/>
<evidence type="ECO:0000313" key="1">
    <source>
        <dbReference type="EMBL" id="MBE2887430.1"/>
    </source>
</evidence>
<name>A0ABR9NT44_9BACT</name>
<keyword evidence="2" id="KW-1185">Reference proteome</keyword>
<dbReference type="RefSeq" id="WP_192905263.1">
    <property type="nucleotide sequence ID" value="NZ_JADBFD010000006.1"/>
</dbReference>
<evidence type="ECO:0000313" key="2">
    <source>
        <dbReference type="Proteomes" id="UP000618926"/>
    </source>
</evidence>
<comment type="caution">
    <text evidence="1">The sequence shown here is derived from an EMBL/GenBank/DDBJ whole genome shotgun (WGS) entry which is preliminary data.</text>
</comment>
<accession>A0ABR9NT44</accession>
<dbReference type="EMBL" id="JADBFD010000006">
    <property type="protein sequence ID" value="MBE2887430.1"/>
    <property type="molecule type" value="Genomic_DNA"/>
</dbReference>
<gene>
    <name evidence="1" type="ORF">IIE05_05545</name>
</gene>
<organism evidence="1 2">
    <name type="scientific">Geobacter anodireducens</name>
    <dbReference type="NCBI Taxonomy" id="1340425"/>
    <lineage>
        <taxon>Bacteria</taxon>
        <taxon>Pseudomonadati</taxon>
        <taxon>Thermodesulfobacteriota</taxon>
        <taxon>Desulfuromonadia</taxon>
        <taxon>Geobacterales</taxon>
        <taxon>Geobacteraceae</taxon>
        <taxon>Geobacter</taxon>
    </lineage>
</organism>
<dbReference type="InterPro" id="IPR031040">
    <property type="entry name" value="CHP04442"/>
</dbReference>
<dbReference type="Proteomes" id="UP000618926">
    <property type="component" value="Unassembled WGS sequence"/>
</dbReference>
<reference evidence="1 2" key="1">
    <citation type="submission" date="2020-10" db="EMBL/GenBank/DDBJ databases">
        <title>Investigation of anaerobic biodegradation of phenanthrene by a sulfate-dependent Geobacter anodireducens strain PheS2.</title>
        <authorList>
            <person name="Zhang Z."/>
        </authorList>
    </citation>
    <scope>NUCLEOTIDE SEQUENCE [LARGE SCALE GENOMIC DNA]</scope>
    <source>
        <strain evidence="1 2">PheS2</strain>
    </source>
</reference>